<name>A0A0M2T455_9BACI</name>
<dbReference type="RefSeq" id="WP_046521983.1">
    <property type="nucleotide sequence ID" value="NZ_LAYY01000001.1"/>
</dbReference>
<comment type="caution">
    <text evidence="3">The sequence shown here is derived from an EMBL/GenBank/DDBJ whole genome shotgun (WGS) entry which is preliminary data.</text>
</comment>
<evidence type="ECO:0000259" key="2">
    <source>
        <dbReference type="Pfam" id="PF07615"/>
    </source>
</evidence>
<sequence>MQGLSCGTSRIVGCRFSIYPMADNFVEVILTALKEVDTSKVWMETDDVTTCIRGRSEHVFDVAKAIFIHAAKTGVHVVFNGTFSVGCPGDSAGDTYMSENDERLNEEASSQEKVEVATQFALYPLNNPDYMQIIADQVEVAKDHGTFTKGVHYASRLDGDANDVFKTLEQSFVNASKTHERSHVTMTAIVSANSPSKKDK</sequence>
<evidence type="ECO:0000313" key="3">
    <source>
        <dbReference type="EMBL" id="KKK40042.1"/>
    </source>
</evidence>
<protein>
    <submittedName>
        <fullName evidence="3">Thiamine-binding protein</fullName>
    </submittedName>
</protein>
<dbReference type="PATRIC" id="fig|1408103.3.peg.428"/>
<keyword evidence="4" id="KW-1185">Reference proteome</keyword>
<feature type="binding site" evidence="1">
    <location>
        <position position="18"/>
    </location>
    <ligand>
        <name>thiamine</name>
        <dbReference type="ChEBI" id="CHEBI:18385"/>
    </ligand>
</feature>
<evidence type="ECO:0000256" key="1">
    <source>
        <dbReference type="PIRSR" id="PIRSR021331-1"/>
    </source>
</evidence>
<gene>
    <name evidence="3" type="ORF">WQ57_01900</name>
</gene>
<dbReference type="Gene3D" id="3.30.70.930">
    <property type="match status" value="2"/>
</dbReference>
<dbReference type="Proteomes" id="UP000034166">
    <property type="component" value="Unassembled WGS sequence"/>
</dbReference>
<accession>A0A0M2T455</accession>
<dbReference type="Pfam" id="PF07615">
    <property type="entry name" value="Ykof"/>
    <property type="match status" value="2"/>
</dbReference>
<dbReference type="GO" id="GO:0030975">
    <property type="term" value="F:thiamine binding"/>
    <property type="evidence" value="ECO:0007669"/>
    <property type="project" value="InterPro"/>
</dbReference>
<dbReference type="PIRSF" id="PIRSF021331">
    <property type="entry name" value="YkoF"/>
    <property type="match status" value="1"/>
</dbReference>
<dbReference type="SUPFAM" id="SSF89957">
    <property type="entry name" value="MTH1187/YkoF-like"/>
    <property type="match status" value="1"/>
</dbReference>
<feature type="domain" description="Thiamin/hydroxymethyl pyrimidine-binding YkoF putative" evidence="2">
    <location>
        <begin position="116"/>
        <end position="197"/>
    </location>
</feature>
<reference evidence="3 4" key="1">
    <citation type="submission" date="2015-04" db="EMBL/GenBank/DDBJ databases">
        <title>Taxonomic description and genome sequence of Bacillus campisalis sp. nov., a novel member of the genus Bacillus isolated from solar saltern.</title>
        <authorList>
            <person name="Mathan Kumar R."/>
            <person name="Kaur G."/>
            <person name="Kumar A."/>
            <person name="Singh N.K."/>
            <person name="Kaur N."/>
            <person name="Kumar N."/>
            <person name="Mayilraj S."/>
        </authorList>
    </citation>
    <scope>NUCLEOTIDE SEQUENCE [LARGE SCALE GENOMIC DNA]</scope>
    <source>
        <strain evidence="3 4">SA2-6</strain>
    </source>
</reference>
<dbReference type="EMBL" id="LAYY01000001">
    <property type="protein sequence ID" value="KKK40042.1"/>
    <property type="molecule type" value="Genomic_DNA"/>
</dbReference>
<proteinExistence type="predicted"/>
<dbReference type="InterPro" id="IPR029756">
    <property type="entry name" value="MTH1187/YkoF-like"/>
</dbReference>
<organism evidence="3 4">
    <name type="scientific">Mesobacillus campisalis</name>
    <dbReference type="NCBI Taxonomy" id="1408103"/>
    <lineage>
        <taxon>Bacteria</taxon>
        <taxon>Bacillati</taxon>
        <taxon>Bacillota</taxon>
        <taxon>Bacilli</taxon>
        <taxon>Bacillales</taxon>
        <taxon>Bacillaceae</taxon>
        <taxon>Mesobacillus</taxon>
    </lineage>
</organism>
<feature type="binding site" evidence="1">
    <location>
        <position position="50"/>
    </location>
    <ligand>
        <name>thiamine</name>
        <dbReference type="ChEBI" id="CHEBI:18385"/>
    </ligand>
</feature>
<evidence type="ECO:0000313" key="4">
    <source>
        <dbReference type="Proteomes" id="UP000034166"/>
    </source>
</evidence>
<feature type="domain" description="Thiamin/hydroxymethyl pyrimidine-binding YkoF putative" evidence="2">
    <location>
        <begin position="11"/>
        <end position="90"/>
    </location>
</feature>
<dbReference type="AlphaFoldDB" id="A0A0M2T455"/>
<dbReference type="OrthoDB" id="7767286at2"/>
<dbReference type="InterPro" id="IPR015835">
    <property type="entry name" value="HMP/thiamine-bd"/>
</dbReference>
<dbReference type="InterPro" id="IPR011522">
    <property type="entry name" value="Thiamin/HMP-bd_put_YkoF"/>
</dbReference>